<dbReference type="OrthoDB" id="1908178at2759"/>
<dbReference type="NCBIfam" id="TIGR00756">
    <property type="entry name" value="PPR"/>
    <property type="match status" value="1"/>
</dbReference>
<dbReference type="InterPro" id="IPR011990">
    <property type="entry name" value="TPR-like_helical_dom_sf"/>
</dbReference>
<dbReference type="InterPro" id="IPR051240">
    <property type="entry name" value="Mito_RNA-Proc/Resp"/>
</dbReference>
<dbReference type="STRING" id="1314800.A0A1B7N2G1"/>
<dbReference type="InterPro" id="IPR002885">
    <property type="entry name" value="PPR_rpt"/>
</dbReference>
<evidence type="ECO:0008006" key="6">
    <source>
        <dbReference type="Google" id="ProtNLM"/>
    </source>
</evidence>
<feature type="region of interest" description="Disordered" evidence="3">
    <location>
        <begin position="127"/>
        <end position="160"/>
    </location>
</feature>
<keyword evidence="1" id="KW-0677">Repeat</keyword>
<dbReference type="Pfam" id="PF01535">
    <property type="entry name" value="PPR"/>
    <property type="match status" value="1"/>
</dbReference>
<dbReference type="PANTHER" id="PTHR47933:SF11">
    <property type="entry name" value="PENTATRICOPEPTIDE REPEAT-CONTAINING PROTEIN 2"/>
    <property type="match status" value="1"/>
</dbReference>
<evidence type="ECO:0000313" key="4">
    <source>
        <dbReference type="EMBL" id="OAX39045.1"/>
    </source>
</evidence>
<dbReference type="Gene3D" id="1.25.40.10">
    <property type="entry name" value="Tetratricopeptide repeat domain"/>
    <property type="match status" value="1"/>
</dbReference>
<name>A0A1B7N2G1_9AGAM</name>
<keyword evidence="5" id="KW-1185">Reference proteome</keyword>
<dbReference type="PANTHER" id="PTHR47933">
    <property type="entry name" value="PENTATRICOPEPTIDE REPEAT-CONTAINING PROTEIN 1, MITOCHONDRIAL"/>
    <property type="match status" value="1"/>
</dbReference>
<dbReference type="GO" id="GO:0003729">
    <property type="term" value="F:mRNA binding"/>
    <property type="evidence" value="ECO:0007669"/>
    <property type="project" value="TreeGrafter"/>
</dbReference>
<protein>
    <recommendedName>
        <fullName evidence="6">Pentacotripeptide-repeat region of PRORP domain-containing protein</fullName>
    </recommendedName>
</protein>
<feature type="repeat" description="PPR" evidence="2">
    <location>
        <begin position="440"/>
        <end position="470"/>
    </location>
</feature>
<evidence type="ECO:0000256" key="3">
    <source>
        <dbReference type="SAM" id="MobiDB-lite"/>
    </source>
</evidence>
<reference evidence="4 5" key="1">
    <citation type="submission" date="2016-06" db="EMBL/GenBank/DDBJ databases">
        <title>Comparative genomics of the ectomycorrhizal sister species Rhizopogon vinicolor and Rhizopogon vesiculosus (Basidiomycota: Boletales) reveals a divergence of the mating type B locus.</title>
        <authorList>
            <consortium name="DOE Joint Genome Institute"/>
            <person name="Mujic A.B."/>
            <person name="Kuo A."/>
            <person name="Tritt A."/>
            <person name="Lipzen A."/>
            <person name="Chen C."/>
            <person name="Johnson J."/>
            <person name="Sharma A."/>
            <person name="Barry K."/>
            <person name="Grigoriev I.V."/>
            <person name="Spatafora J.W."/>
        </authorList>
    </citation>
    <scope>NUCLEOTIDE SEQUENCE [LARGE SCALE GENOMIC DNA]</scope>
    <source>
        <strain evidence="4 5">AM-OR11-026</strain>
    </source>
</reference>
<accession>A0A1B7N2G1</accession>
<dbReference type="InParanoid" id="A0A1B7N2G1"/>
<gene>
    <name evidence="4" type="ORF">K503DRAFT_114987</name>
</gene>
<dbReference type="AlphaFoldDB" id="A0A1B7N2G1"/>
<organism evidence="4 5">
    <name type="scientific">Rhizopogon vinicolor AM-OR11-026</name>
    <dbReference type="NCBI Taxonomy" id="1314800"/>
    <lineage>
        <taxon>Eukaryota</taxon>
        <taxon>Fungi</taxon>
        <taxon>Dikarya</taxon>
        <taxon>Basidiomycota</taxon>
        <taxon>Agaricomycotina</taxon>
        <taxon>Agaricomycetes</taxon>
        <taxon>Agaricomycetidae</taxon>
        <taxon>Boletales</taxon>
        <taxon>Suillineae</taxon>
        <taxon>Rhizopogonaceae</taxon>
        <taxon>Rhizopogon</taxon>
    </lineage>
</organism>
<dbReference type="EMBL" id="KV448265">
    <property type="protein sequence ID" value="OAX39045.1"/>
    <property type="molecule type" value="Genomic_DNA"/>
</dbReference>
<dbReference type="PROSITE" id="PS51375">
    <property type="entry name" value="PPR"/>
    <property type="match status" value="1"/>
</dbReference>
<evidence type="ECO:0000256" key="2">
    <source>
        <dbReference type="PROSITE-ProRule" id="PRU00708"/>
    </source>
</evidence>
<sequence length="610" mass="68416">MLAGPTSSLRFSPALSQVPCWLRQVQRLFARQQATYYTFQVHRRIHAVHMMKERALGEENCTAKERKVDEVQLVRNAALADHSNVAAHQTRVVKPSGQDGAMVHAPLPPPDESPDVKTIHSHVGVGLTHGQQNSEQPHAYPHPTSHQDPMDSFEETPPERMKRRQDLLDCLLQATSVTEGWEAYHTLTVMFPHHIHHLSGVPKIPQRHLHHLARLLASTKPRTRTLFLRLSAVLTTLHRSGGRIYLWEWNALLDCAGKRWRKCSLEDYKAAVEVFSAMTTTPQPSENTGGDEKLAADPDFGQVQPDIITYTTLLYIAGRSLDPSAIRHASNLLRASGLPPNRITHLSLLYYYTRTKQLSGVRSTLQKMGEQGFEPGLDGLNACIWAYARNGHMDVASTIYRVLRHNLQPELDVGEYDIEAAVKYLLDVESIPVPSKLIPDKITYTALIQSFAYHGQFMKALHVFVDMLSTPNRESKVPTDQTGEPLFYQPTLAAFRGLFLGFARHAQKPLSLKAPPGSLSERLFPSQKSDWNLDNLHQVFKAFINLPADAKPSERLIYWVLVSFGKASGDDPGKLRKVFLQLEQRFGGGWGGRLGRLRESLFGENGSGGR</sequence>
<dbReference type="Proteomes" id="UP000092154">
    <property type="component" value="Unassembled WGS sequence"/>
</dbReference>
<evidence type="ECO:0000256" key="1">
    <source>
        <dbReference type="ARBA" id="ARBA00022737"/>
    </source>
</evidence>
<evidence type="ECO:0000313" key="5">
    <source>
        <dbReference type="Proteomes" id="UP000092154"/>
    </source>
</evidence>
<proteinExistence type="predicted"/>